<organism evidence="7 8">
    <name type="scientific">Hebeloma cylindrosporum</name>
    <dbReference type="NCBI Taxonomy" id="76867"/>
    <lineage>
        <taxon>Eukaryota</taxon>
        <taxon>Fungi</taxon>
        <taxon>Dikarya</taxon>
        <taxon>Basidiomycota</taxon>
        <taxon>Agaricomycotina</taxon>
        <taxon>Agaricomycetes</taxon>
        <taxon>Agaricomycetidae</taxon>
        <taxon>Agaricales</taxon>
        <taxon>Agaricineae</taxon>
        <taxon>Hymenogastraceae</taxon>
        <taxon>Hebeloma</taxon>
    </lineage>
</organism>
<reference evidence="7 8" key="1">
    <citation type="submission" date="2014-04" db="EMBL/GenBank/DDBJ databases">
        <authorList>
            <consortium name="DOE Joint Genome Institute"/>
            <person name="Kuo A."/>
            <person name="Gay G."/>
            <person name="Dore J."/>
            <person name="Kohler A."/>
            <person name="Nagy L.G."/>
            <person name="Floudas D."/>
            <person name="Copeland A."/>
            <person name="Barry K.W."/>
            <person name="Cichocki N."/>
            <person name="Veneault-Fourrey C."/>
            <person name="LaButti K."/>
            <person name="Lindquist E.A."/>
            <person name="Lipzen A."/>
            <person name="Lundell T."/>
            <person name="Morin E."/>
            <person name="Murat C."/>
            <person name="Sun H."/>
            <person name="Tunlid A."/>
            <person name="Henrissat B."/>
            <person name="Grigoriev I.V."/>
            <person name="Hibbett D.S."/>
            <person name="Martin F."/>
            <person name="Nordberg H.P."/>
            <person name="Cantor M.N."/>
            <person name="Hua S.X."/>
        </authorList>
    </citation>
    <scope>NUCLEOTIDE SEQUENCE [LARGE SCALE GENOMIC DNA]</scope>
    <source>
        <strain evidence="8">h7</strain>
    </source>
</reference>
<dbReference type="OrthoDB" id="10254973at2759"/>
<accession>A0A0C2Y1M5</accession>
<dbReference type="HOGENOM" id="CLU_004969_2_0_1"/>
<dbReference type="STRING" id="686832.A0A0C2Y1M5"/>
<proteinExistence type="inferred from homology"/>
<evidence type="ECO:0000256" key="2">
    <source>
        <dbReference type="ARBA" id="ARBA00018687"/>
    </source>
</evidence>
<dbReference type="AlphaFoldDB" id="A0A0C2Y1M5"/>
<dbReference type="EMBL" id="KN831836">
    <property type="protein sequence ID" value="KIM34992.1"/>
    <property type="molecule type" value="Genomic_DNA"/>
</dbReference>
<gene>
    <name evidence="7" type="ORF">M413DRAFT_449948</name>
</gene>
<protein>
    <recommendedName>
        <fullName evidence="2">Structural maintenance of chromosomes protein 5</fullName>
    </recommendedName>
</protein>
<evidence type="ECO:0000313" key="8">
    <source>
        <dbReference type="Proteomes" id="UP000053424"/>
    </source>
</evidence>
<keyword evidence="3 4" id="KW-0175">Coiled coil</keyword>
<evidence type="ECO:0000256" key="1">
    <source>
        <dbReference type="ARBA" id="ARBA00010171"/>
    </source>
</evidence>
<evidence type="ECO:0000256" key="3">
    <source>
        <dbReference type="ARBA" id="ARBA00023054"/>
    </source>
</evidence>
<evidence type="ECO:0000256" key="5">
    <source>
        <dbReference type="SAM" id="MobiDB-lite"/>
    </source>
</evidence>
<comment type="similarity">
    <text evidence="1">Belongs to the SMC family. SMC5 subfamily.</text>
</comment>
<dbReference type="GO" id="GO:0005634">
    <property type="term" value="C:nucleus"/>
    <property type="evidence" value="ECO:0007669"/>
    <property type="project" value="TreeGrafter"/>
</dbReference>
<feature type="coiled-coil region" evidence="4">
    <location>
        <begin position="371"/>
        <end position="447"/>
    </location>
</feature>
<dbReference type="GO" id="GO:0003697">
    <property type="term" value="F:single-stranded DNA binding"/>
    <property type="evidence" value="ECO:0007669"/>
    <property type="project" value="TreeGrafter"/>
</dbReference>
<reference evidence="8" key="2">
    <citation type="submission" date="2015-01" db="EMBL/GenBank/DDBJ databases">
        <title>Evolutionary Origins and Diversification of the Mycorrhizal Mutualists.</title>
        <authorList>
            <consortium name="DOE Joint Genome Institute"/>
            <consortium name="Mycorrhizal Genomics Consortium"/>
            <person name="Kohler A."/>
            <person name="Kuo A."/>
            <person name="Nagy L.G."/>
            <person name="Floudas D."/>
            <person name="Copeland A."/>
            <person name="Barry K.W."/>
            <person name="Cichocki N."/>
            <person name="Veneault-Fourrey C."/>
            <person name="LaButti K."/>
            <person name="Lindquist E.A."/>
            <person name="Lipzen A."/>
            <person name="Lundell T."/>
            <person name="Morin E."/>
            <person name="Murat C."/>
            <person name="Riley R."/>
            <person name="Ohm R."/>
            <person name="Sun H."/>
            <person name="Tunlid A."/>
            <person name="Henrissat B."/>
            <person name="Grigoriev I.V."/>
            <person name="Hibbett D.S."/>
            <person name="Martin F."/>
        </authorList>
    </citation>
    <scope>NUCLEOTIDE SEQUENCE [LARGE SCALE GENOMIC DNA]</scope>
    <source>
        <strain evidence="8">h7</strain>
    </source>
</reference>
<feature type="compositionally biased region" description="Basic and acidic residues" evidence="5">
    <location>
        <begin position="16"/>
        <end position="29"/>
    </location>
</feature>
<dbReference type="GO" id="GO:0000724">
    <property type="term" value="P:double-strand break repair via homologous recombination"/>
    <property type="evidence" value="ECO:0007669"/>
    <property type="project" value="TreeGrafter"/>
</dbReference>
<feature type="coiled-coil region" evidence="4">
    <location>
        <begin position="276"/>
        <end position="317"/>
    </location>
</feature>
<dbReference type="InterPro" id="IPR003395">
    <property type="entry name" value="RecF/RecN/SMC_N"/>
</dbReference>
<evidence type="ECO:0000256" key="4">
    <source>
        <dbReference type="SAM" id="Coils"/>
    </source>
</evidence>
<feature type="region of interest" description="Disordered" evidence="5">
    <location>
        <begin position="1"/>
        <end position="102"/>
    </location>
</feature>
<dbReference type="SUPFAM" id="SSF52540">
    <property type="entry name" value="P-loop containing nucleoside triphosphate hydrolases"/>
    <property type="match status" value="1"/>
</dbReference>
<dbReference type="Pfam" id="PF02463">
    <property type="entry name" value="SMC_N"/>
    <property type="match status" value="1"/>
</dbReference>
<sequence>MSRRATNGDSAHHKRVKEEKIQIKEERNKGKQRARVEDEEEEQISQDVEGDEDAAGEPDDEEEAGSPRGAKRMRVNRDGDSVPGGSQNEDEPPLPKVKTLPRGTDGYIPGSIVRIQLHNFVTYDYVQFFPGPYLNMIIGPNGTGKSSIACAIALGLNFPPAILGRAEELSSFVKHGAESGYIEIELKGPMGRKNLVIRRKLAALSNGSTFTLNGVAASGTEIKHKMAELNVQVGNLCSFLPQDRVSEFAAMSSQQLLRETQRAAGDENLTKWHDTLISAGKDLRQLQQKIKDEESSLKQMKERNEGIERDVQRFKDRKKIEHTIALLKVLIPVAEYRQVRDAYNAAKTRQRASHAKVQRLKERNAPAHDLLKTYEVKYKEAEAKRNSLKQATQAKFKSLKERNEASDKLEAQASKIMEDLETLKTKEKNRAKEIKDTEKDISRLEIEISKPPPPNLSTDEALNDEKRQVMLEKNALLARRAELDDDLKLLIDRRGKAVATSEEAQRNLRKQDNADVQKLNKLAGWDKDTHDAILWVRENRNLFKMEVFETPFMRLNVKDKRYTNAVEACLGSTQLRTFVTQCQEDCDVINHHINDNKTMGRRARITTWFRPEREELLVPPPMNPEEMQAMGFDGYALDYVDYPAGMKWFLMREVNLHRTAIALNGNRIDVNQAMQLVARPTDRHPGGATFINGNTMNNVTRSRYGRKAIGNVTRDVPSARNLTTPTIDPELKQSLEASIREAQEDISVCDAEKAEINKGLEACTAENKGLLKRFESIKTRRDAIANEAKRVSGAKARLDEKKKALKTLLSAPSAEVARAALKEQLINSAKRRMKLAREYTNLVHAIIAEQQDCTVFALKYIQIGANRLALQELCNRKDEKYENALSEYQKADAEFKSIKAKAKDALQMSKDAVDEAPDDVREEYQAIETERADWEEKEKEALLSGRPLEGPSPIDPRTLDELQAEMDTQRANLEMNLSTNPGVVEQYEKRKRDIEVLENTLAERQKKEERIARDIKNARDNWQPALETLVASIGVKFSAAFDRIGCAGEIRINENEDYEKWAIDILVKFRSSEKLQLLTAHRQSGGERSLTTILYLMSLTEEARAPFSLVDEINQGMDQRAERVVHNSMVNVTCQADSAQYFLITPKLLPDLKYDERMKILCVNNGEWLPEEKDIGRMSEMIDVFESRNRRSGGTHTM</sequence>
<name>A0A0C2Y1M5_HEBCY</name>
<dbReference type="GO" id="GO:0030915">
    <property type="term" value="C:Smc5-Smc6 complex"/>
    <property type="evidence" value="ECO:0007669"/>
    <property type="project" value="TreeGrafter"/>
</dbReference>
<feature type="coiled-coil region" evidence="4">
    <location>
        <begin position="874"/>
        <end position="901"/>
    </location>
</feature>
<dbReference type="PANTHER" id="PTHR45916:SF1">
    <property type="entry name" value="STRUCTURAL MAINTENANCE OF CHROMOSOMES PROTEIN 5"/>
    <property type="match status" value="1"/>
</dbReference>
<evidence type="ECO:0000259" key="6">
    <source>
        <dbReference type="Pfam" id="PF02463"/>
    </source>
</evidence>
<dbReference type="InterPro" id="IPR027417">
    <property type="entry name" value="P-loop_NTPase"/>
</dbReference>
<dbReference type="Gene3D" id="3.40.50.300">
    <property type="entry name" value="P-loop containing nucleotide triphosphate hydrolases"/>
    <property type="match status" value="2"/>
</dbReference>
<dbReference type="Proteomes" id="UP000053424">
    <property type="component" value="Unassembled WGS sequence"/>
</dbReference>
<feature type="domain" description="RecF/RecN/SMC N-terminal" evidence="6">
    <location>
        <begin position="112"/>
        <end position="1145"/>
    </location>
</feature>
<keyword evidence="8" id="KW-1185">Reference proteome</keyword>
<feature type="coiled-coil region" evidence="4">
    <location>
        <begin position="987"/>
        <end position="1021"/>
    </location>
</feature>
<evidence type="ECO:0000313" key="7">
    <source>
        <dbReference type="EMBL" id="KIM34992.1"/>
    </source>
</evidence>
<dbReference type="PANTHER" id="PTHR45916">
    <property type="entry name" value="STRUCTURAL MAINTENANCE OF CHROMOSOMES PROTEIN 5"/>
    <property type="match status" value="1"/>
</dbReference>
<feature type="compositionally biased region" description="Acidic residues" evidence="5">
    <location>
        <begin position="37"/>
        <end position="64"/>
    </location>
</feature>